<evidence type="ECO:0000313" key="3">
    <source>
        <dbReference type="EMBL" id="GGG51349.1"/>
    </source>
</evidence>
<dbReference type="AlphaFoldDB" id="A0A8J3EEF1"/>
<protein>
    <recommendedName>
        <fullName evidence="5">FAD-dependent oxidoreductase</fullName>
    </recommendedName>
</protein>
<evidence type="ECO:0000313" key="4">
    <source>
        <dbReference type="Proteomes" id="UP000597507"/>
    </source>
</evidence>
<gene>
    <name evidence="3" type="ORF">GCM10010964_43220</name>
</gene>
<dbReference type="GO" id="GO:0071949">
    <property type="term" value="F:FAD binding"/>
    <property type="evidence" value="ECO:0007669"/>
    <property type="project" value="InterPro"/>
</dbReference>
<dbReference type="NCBIfam" id="NF005566">
    <property type="entry name" value="PRK07236.1"/>
    <property type="match status" value="1"/>
</dbReference>
<dbReference type="Pfam" id="PF01494">
    <property type="entry name" value="FAD_binding_3"/>
    <property type="match status" value="1"/>
</dbReference>
<dbReference type="PRINTS" id="PR00420">
    <property type="entry name" value="RNGMNOXGNASE"/>
</dbReference>
<dbReference type="InterPro" id="IPR002938">
    <property type="entry name" value="FAD-bd"/>
</dbReference>
<accession>A0A8J3EEF1</accession>
<feature type="domain" description="FAD-binding" evidence="1">
    <location>
        <begin position="298"/>
        <end position="365"/>
    </location>
</feature>
<proteinExistence type="predicted"/>
<name>A0A8J3EEF1_9PROT</name>
<dbReference type="PANTHER" id="PTHR47469:SF2">
    <property type="entry name" value="OS06G0597600 PROTEIN"/>
    <property type="match status" value="1"/>
</dbReference>
<sequence length="411" mass="44128">MAASGLTAAVVGGSVGGLFAANMLARRGWRVRVFERVAGGLESRGAGIAMHPELDAILAAAGARPDGPLGIRVAGRTAYDRRGRQIAFHPRPQYLTAWARVFNPLHAAFPAEHYHRGREVVAVATGAAGRAALRFSDGETVEADLVVAADGFRSTVRALLAPEVVPRYAGYVAWRGMVDEAALSAGFRDAVFGRYAFVFPPRSQFIGYPVAGRDESLEPGRRRYNFLWYCPVDEGGLADLLTDETGLCHEYSIPPPLIRRAHVEGFRRMAAALLPPPFAEAAARADQIMLQPIYDVESARLVFGRVALLGDAAFVARPHVGIGVLKAGQDALELACALAGSASIEAALGRYEAARSRAGRDAVRFGRWLGAFIGRRLEAPWSDPELRLPPERLIAVSATPVEQVVGEMPCP</sequence>
<dbReference type="Gene3D" id="3.50.50.60">
    <property type="entry name" value="FAD/NAD(P)-binding domain"/>
    <property type="match status" value="2"/>
</dbReference>
<dbReference type="InterPro" id="IPR054707">
    <property type="entry name" value="DhpH_subs-bd"/>
</dbReference>
<keyword evidence="4" id="KW-1185">Reference proteome</keyword>
<reference evidence="3 4" key="1">
    <citation type="journal article" date="2014" name="Int. J. Syst. Evol. Microbiol.">
        <title>Complete genome sequence of Corynebacterium casei LMG S-19264T (=DSM 44701T), isolated from a smear-ripened cheese.</title>
        <authorList>
            <consortium name="US DOE Joint Genome Institute (JGI-PGF)"/>
            <person name="Walter F."/>
            <person name="Albersmeier A."/>
            <person name="Kalinowski J."/>
            <person name="Ruckert C."/>
        </authorList>
    </citation>
    <scope>NUCLEOTIDE SEQUENCE [LARGE SCALE GENOMIC DNA]</scope>
    <source>
        <strain evidence="3 4">CGMCC 1.16330</strain>
    </source>
</reference>
<evidence type="ECO:0000259" key="2">
    <source>
        <dbReference type="Pfam" id="PF22607"/>
    </source>
</evidence>
<organism evidence="3 4">
    <name type="scientific">Caldovatus sediminis</name>
    <dbReference type="NCBI Taxonomy" id="2041189"/>
    <lineage>
        <taxon>Bacteria</taxon>
        <taxon>Pseudomonadati</taxon>
        <taxon>Pseudomonadota</taxon>
        <taxon>Alphaproteobacteria</taxon>
        <taxon>Acetobacterales</taxon>
        <taxon>Roseomonadaceae</taxon>
        <taxon>Caldovatus</taxon>
    </lineage>
</organism>
<dbReference type="EMBL" id="BMKS01000024">
    <property type="protein sequence ID" value="GGG51349.1"/>
    <property type="molecule type" value="Genomic_DNA"/>
</dbReference>
<dbReference type="RefSeq" id="WP_188904086.1">
    <property type="nucleotide sequence ID" value="NZ_BMKS01000024.1"/>
</dbReference>
<dbReference type="Proteomes" id="UP000597507">
    <property type="component" value="Unassembled WGS sequence"/>
</dbReference>
<evidence type="ECO:0000259" key="1">
    <source>
        <dbReference type="Pfam" id="PF01494"/>
    </source>
</evidence>
<dbReference type="SUPFAM" id="SSF54373">
    <property type="entry name" value="FAD-linked reductases, C-terminal domain"/>
    <property type="match status" value="1"/>
</dbReference>
<dbReference type="InterPro" id="IPR053212">
    <property type="entry name" value="DHP_3-monooxygenase"/>
</dbReference>
<feature type="domain" description="2,6-dihydroxypyridine 3-monooxygenase substrate binding" evidence="2">
    <location>
        <begin position="168"/>
        <end position="295"/>
    </location>
</feature>
<dbReference type="SUPFAM" id="SSF51905">
    <property type="entry name" value="FAD/NAD(P)-binding domain"/>
    <property type="match status" value="1"/>
</dbReference>
<dbReference type="PANTHER" id="PTHR47469">
    <property type="entry name" value="MONOOXYGENASE-LIKE"/>
    <property type="match status" value="1"/>
</dbReference>
<dbReference type="Pfam" id="PF22607">
    <property type="entry name" value="FAD_binding-like"/>
    <property type="match status" value="1"/>
</dbReference>
<dbReference type="InterPro" id="IPR036188">
    <property type="entry name" value="FAD/NAD-bd_sf"/>
</dbReference>
<evidence type="ECO:0008006" key="5">
    <source>
        <dbReference type="Google" id="ProtNLM"/>
    </source>
</evidence>
<comment type="caution">
    <text evidence="3">The sequence shown here is derived from an EMBL/GenBank/DDBJ whole genome shotgun (WGS) entry which is preliminary data.</text>
</comment>